<protein>
    <submittedName>
        <fullName evidence="2">Uncharacterized protein</fullName>
    </submittedName>
</protein>
<feature type="non-terminal residue" evidence="2">
    <location>
        <position position="70"/>
    </location>
</feature>
<feature type="region of interest" description="Disordered" evidence="1">
    <location>
        <begin position="1"/>
        <end position="49"/>
    </location>
</feature>
<feature type="compositionally biased region" description="Basic and acidic residues" evidence="1">
    <location>
        <begin position="14"/>
        <end position="34"/>
    </location>
</feature>
<reference evidence="2" key="1">
    <citation type="submission" date="2014-12" db="EMBL/GenBank/DDBJ databases">
        <title>Insight into the proteome of Arion vulgaris.</title>
        <authorList>
            <person name="Aradska J."/>
            <person name="Bulat T."/>
            <person name="Smidak R."/>
            <person name="Sarate P."/>
            <person name="Gangsoo J."/>
            <person name="Sialana F."/>
            <person name="Bilban M."/>
            <person name="Lubec G."/>
        </authorList>
    </citation>
    <scope>NUCLEOTIDE SEQUENCE</scope>
    <source>
        <tissue evidence="2">Skin</tissue>
    </source>
</reference>
<evidence type="ECO:0000313" key="2">
    <source>
        <dbReference type="EMBL" id="CEK99653.1"/>
    </source>
</evidence>
<sequence length="70" mass="8145">STVNMSSNDTQNSRPEKSYKNDWDSKDTHASRNESEDDNSSLENDHFDSLSQLIVPFKARFDRKSYKLDD</sequence>
<organism evidence="2">
    <name type="scientific">Arion vulgaris</name>
    <dbReference type="NCBI Taxonomy" id="1028688"/>
    <lineage>
        <taxon>Eukaryota</taxon>
        <taxon>Metazoa</taxon>
        <taxon>Spiralia</taxon>
        <taxon>Lophotrochozoa</taxon>
        <taxon>Mollusca</taxon>
        <taxon>Gastropoda</taxon>
        <taxon>Heterobranchia</taxon>
        <taxon>Euthyneura</taxon>
        <taxon>Panpulmonata</taxon>
        <taxon>Eupulmonata</taxon>
        <taxon>Stylommatophora</taxon>
        <taxon>Helicina</taxon>
        <taxon>Arionoidea</taxon>
        <taxon>Arionidae</taxon>
        <taxon>Arion</taxon>
    </lineage>
</organism>
<feature type="compositionally biased region" description="Polar residues" evidence="1">
    <location>
        <begin position="1"/>
        <end position="13"/>
    </location>
</feature>
<proteinExistence type="predicted"/>
<name>A0A0B7C370_9EUPU</name>
<evidence type="ECO:0000256" key="1">
    <source>
        <dbReference type="SAM" id="MobiDB-lite"/>
    </source>
</evidence>
<feature type="non-terminal residue" evidence="2">
    <location>
        <position position="1"/>
    </location>
</feature>
<accession>A0A0B7C370</accession>
<dbReference type="EMBL" id="HACG01052782">
    <property type="protein sequence ID" value="CEK99653.1"/>
    <property type="molecule type" value="Transcribed_RNA"/>
</dbReference>
<gene>
    <name evidence="2" type="primary">ORF221799</name>
</gene>
<dbReference type="AlphaFoldDB" id="A0A0B7C370"/>